<feature type="domain" description="Solute-binding protein family 3/N-terminal" evidence="5">
    <location>
        <begin position="39"/>
        <end position="253"/>
    </location>
</feature>
<evidence type="ECO:0000256" key="3">
    <source>
        <dbReference type="ARBA" id="ARBA00023288"/>
    </source>
</evidence>
<dbReference type="PANTHER" id="PTHR35936">
    <property type="entry name" value="MEMBRANE-BOUND LYTIC MUREIN TRANSGLYCOSYLASE F"/>
    <property type="match status" value="1"/>
</dbReference>
<feature type="signal peptide" evidence="4">
    <location>
        <begin position="1"/>
        <end position="18"/>
    </location>
</feature>
<dbReference type="EMBL" id="JAPRAT010000001">
    <property type="protein sequence ID" value="MCZ0701696.1"/>
    <property type="molecule type" value="Genomic_DNA"/>
</dbReference>
<evidence type="ECO:0000256" key="4">
    <source>
        <dbReference type="SAM" id="SignalP"/>
    </source>
</evidence>
<proteinExistence type="predicted"/>
<dbReference type="SMART" id="SM00062">
    <property type="entry name" value="PBPb"/>
    <property type="match status" value="1"/>
</dbReference>
<sequence>MKKVLSLLLLVLIFVLVACDDGNSAEGVESEFDLVQNGQLTFASSGEFRPFSYMEGTEMVGYDVAVGKAIAEELGLEPNPTRAVFSGIVTGVNEGRYDIAVASHTITEERLEQVDFSIPYYYSGPVVYTRPDSDIETLDDLNGREIAVARGTTYIEIAEEYTDNTPQVDSDVVALQSLSSGHYDVVITDDITGMTGIDNGLEIESRFYLGVSEQAIAVNKDNPELLEAINEILQDMIDSGELRGLSEEWIGVDITVEPEDEE</sequence>
<organism evidence="6 7">
    <name type="scientific">Natronobacillus azotifigens</name>
    <dbReference type="NCBI Taxonomy" id="472978"/>
    <lineage>
        <taxon>Bacteria</taxon>
        <taxon>Bacillati</taxon>
        <taxon>Bacillota</taxon>
        <taxon>Bacilli</taxon>
        <taxon>Bacillales</taxon>
        <taxon>Bacillaceae</taxon>
        <taxon>Natronobacillus</taxon>
    </lineage>
</organism>
<dbReference type="PROSITE" id="PS51257">
    <property type="entry name" value="PROKAR_LIPOPROTEIN"/>
    <property type="match status" value="1"/>
</dbReference>
<dbReference type="AlphaFoldDB" id="A0A9J6R7T2"/>
<gene>
    <name evidence="6" type="ORF">OWO01_00540</name>
</gene>
<dbReference type="RefSeq" id="WP_268778463.1">
    <property type="nucleotide sequence ID" value="NZ_JAPRAT010000001.1"/>
</dbReference>
<name>A0A9J6R7T2_9BACI</name>
<reference evidence="6" key="1">
    <citation type="submission" date="2022-11" db="EMBL/GenBank/DDBJ databases">
        <title>WGS of Natronobacillus azotifigens 24KS-1, an anaerobic diazotrophic haloalkaliphile from soda-rich habitats.</title>
        <authorList>
            <person name="Sorokin D.Y."/>
            <person name="Merkel A.Y."/>
        </authorList>
    </citation>
    <scope>NUCLEOTIDE SEQUENCE</scope>
    <source>
        <strain evidence="6">24KS-1</strain>
    </source>
</reference>
<dbReference type="Gene3D" id="3.40.190.10">
    <property type="entry name" value="Periplasmic binding protein-like II"/>
    <property type="match status" value="2"/>
</dbReference>
<evidence type="ECO:0000313" key="7">
    <source>
        <dbReference type="Proteomes" id="UP001084197"/>
    </source>
</evidence>
<dbReference type="Pfam" id="PF00497">
    <property type="entry name" value="SBP_bac_3"/>
    <property type="match status" value="1"/>
</dbReference>
<evidence type="ECO:0000256" key="1">
    <source>
        <dbReference type="ARBA" id="ARBA00022729"/>
    </source>
</evidence>
<comment type="caution">
    <text evidence="6">The sequence shown here is derived from an EMBL/GenBank/DDBJ whole genome shotgun (WGS) entry which is preliminary data.</text>
</comment>
<keyword evidence="2" id="KW-0564">Palmitate</keyword>
<evidence type="ECO:0000256" key="2">
    <source>
        <dbReference type="ARBA" id="ARBA00023139"/>
    </source>
</evidence>
<keyword evidence="1 4" id="KW-0732">Signal</keyword>
<dbReference type="SUPFAM" id="SSF53850">
    <property type="entry name" value="Periplasmic binding protein-like II"/>
    <property type="match status" value="1"/>
</dbReference>
<keyword evidence="3" id="KW-0449">Lipoprotein</keyword>
<dbReference type="Proteomes" id="UP001084197">
    <property type="component" value="Unassembled WGS sequence"/>
</dbReference>
<feature type="chain" id="PRO_5039918041" evidence="4">
    <location>
        <begin position="19"/>
        <end position="262"/>
    </location>
</feature>
<dbReference type="InterPro" id="IPR001638">
    <property type="entry name" value="Solute-binding_3/MltF_N"/>
</dbReference>
<protein>
    <submittedName>
        <fullName evidence="6">Transporter substrate-binding domain-containing protein</fullName>
    </submittedName>
</protein>
<accession>A0A9J6R7T2</accession>
<evidence type="ECO:0000259" key="5">
    <source>
        <dbReference type="SMART" id="SM00062"/>
    </source>
</evidence>
<evidence type="ECO:0000313" key="6">
    <source>
        <dbReference type="EMBL" id="MCZ0701696.1"/>
    </source>
</evidence>
<keyword evidence="7" id="KW-1185">Reference proteome</keyword>
<dbReference type="PANTHER" id="PTHR35936:SF19">
    <property type="entry name" value="AMINO-ACID-BINDING PROTEIN YXEM-RELATED"/>
    <property type="match status" value="1"/>
</dbReference>